<comment type="caution">
    <text evidence="5">The sequence shown here is derived from an EMBL/GenBank/DDBJ whole genome shotgun (WGS) entry which is preliminary data.</text>
</comment>
<dbReference type="Gene3D" id="1.25.10.10">
    <property type="entry name" value="Leucine-rich Repeat Variant"/>
    <property type="match status" value="1"/>
</dbReference>
<proteinExistence type="predicted"/>
<organism evidence="5 6">
    <name type="scientific">Bacillus cereus</name>
    <dbReference type="NCBI Taxonomy" id="1396"/>
    <lineage>
        <taxon>Bacteria</taxon>
        <taxon>Bacillati</taxon>
        <taxon>Bacillota</taxon>
        <taxon>Bacilli</taxon>
        <taxon>Bacillales</taxon>
        <taxon>Bacillaceae</taxon>
        <taxon>Bacillus</taxon>
        <taxon>Bacillus cereus group</taxon>
    </lineage>
</organism>
<accession>A0A9X7BG77</accession>
<dbReference type="InterPro" id="IPR011989">
    <property type="entry name" value="ARM-like"/>
</dbReference>
<keyword evidence="3" id="KW-0472">Membrane</keyword>
<dbReference type="Pfam" id="PF20155">
    <property type="entry name" value="TMP_3"/>
    <property type="match status" value="1"/>
</dbReference>
<evidence type="ECO:0000256" key="1">
    <source>
        <dbReference type="SAM" id="Coils"/>
    </source>
</evidence>
<keyword evidence="3" id="KW-1133">Transmembrane helix</keyword>
<gene>
    <name evidence="5" type="ORF">COK98_02790</name>
</gene>
<feature type="transmembrane region" description="Helical" evidence="3">
    <location>
        <begin position="578"/>
        <end position="598"/>
    </location>
</feature>
<feature type="compositionally biased region" description="Gly residues" evidence="2">
    <location>
        <begin position="904"/>
        <end position="913"/>
    </location>
</feature>
<name>A0A9X7BG77_BACCE</name>
<keyword evidence="1" id="KW-0175">Coiled coil</keyword>
<feature type="region of interest" description="Disordered" evidence="2">
    <location>
        <begin position="904"/>
        <end position="927"/>
    </location>
</feature>
<evidence type="ECO:0000313" key="5">
    <source>
        <dbReference type="EMBL" id="PFV11214.1"/>
    </source>
</evidence>
<dbReference type="InterPro" id="IPR013491">
    <property type="entry name" value="Tape_meas_N"/>
</dbReference>
<dbReference type="SUPFAM" id="SSF48371">
    <property type="entry name" value="ARM repeat"/>
    <property type="match status" value="1"/>
</dbReference>
<protein>
    <recommendedName>
        <fullName evidence="4">Tape measure protein N-terminal domain-containing protein</fullName>
    </recommendedName>
</protein>
<evidence type="ECO:0000259" key="4">
    <source>
        <dbReference type="Pfam" id="PF20155"/>
    </source>
</evidence>
<dbReference type="Proteomes" id="UP000226257">
    <property type="component" value="Unassembled WGS sequence"/>
</dbReference>
<dbReference type="InterPro" id="IPR016024">
    <property type="entry name" value="ARM-type_fold"/>
</dbReference>
<dbReference type="EMBL" id="NVDQ01000007">
    <property type="protein sequence ID" value="PFV11214.1"/>
    <property type="molecule type" value="Genomic_DNA"/>
</dbReference>
<dbReference type="NCBIfam" id="TIGR02675">
    <property type="entry name" value="tape_meas_nterm"/>
    <property type="match status" value="1"/>
</dbReference>
<dbReference type="AlphaFoldDB" id="A0A9X7BG77"/>
<feature type="transmembrane region" description="Helical" evidence="3">
    <location>
        <begin position="509"/>
        <end position="527"/>
    </location>
</feature>
<evidence type="ECO:0000313" key="6">
    <source>
        <dbReference type="Proteomes" id="UP000226257"/>
    </source>
</evidence>
<feature type="domain" description="Tape measure protein N-terminal" evidence="4">
    <location>
        <begin position="209"/>
        <end position="404"/>
    </location>
</feature>
<dbReference type="PANTHER" id="PTHR37813">
    <property type="entry name" value="FELS-2 PROPHAGE PROTEIN"/>
    <property type="match status" value="1"/>
</dbReference>
<keyword evidence="3" id="KW-0812">Transmembrane</keyword>
<evidence type="ECO:0000256" key="3">
    <source>
        <dbReference type="SAM" id="Phobius"/>
    </source>
</evidence>
<feature type="coiled-coil region" evidence="1">
    <location>
        <begin position="8"/>
        <end position="35"/>
    </location>
</feature>
<dbReference type="PANTHER" id="PTHR37813:SF1">
    <property type="entry name" value="FELS-2 PROPHAGE PROTEIN"/>
    <property type="match status" value="1"/>
</dbReference>
<feature type="transmembrane region" description="Helical" evidence="3">
    <location>
        <begin position="466"/>
        <end position="497"/>
    </location>
</feature>
<evidence type="ECO:0000256" key="2">
    <source>
        <dbReference type="SAM" id="MobiDB-lite"/>
    </source>
</evidence>
<sequence>MSSRGKVVIDVNLDKSKLTADIKQLENQLKNLGNSFSRDFNASTRSVESSVGRMNRSIQNVLSNTSRSAQAASNSMRESFTQSSRASSQQIMQNFQRAGQGIQQPLVSSANVVNRSFASIGSTSTSVVGKILSGYSTIVRKTQSAASTIKSSFSSGFTAVQNAGVNSMNRIQRSMRDVEKTNDSVVKSIVKGATILTGITSTIDLLGRAIKRVDIIDTATKSLEVLTGSSEKAKLVINDVIDAIEGTPIALNDVALGAKKMVAAGMEAEKIKPVFTAIADAAYGVGDGAESIDQITDAFASMQSAGTVYADDINRLVDAGIPAWQMLANQTGKSVAEIKDYASKGSLESKEAIDMLVKGIEEGTDGIAGHTAAMAGLAKTAGDTISGSWGNMKTSIVKIVANIADVLKGDIIDALKGLTNAFKAVGAVTASEGFKNGLLSFVNILKVMISVVGKTIAILKPFAPLLLGIVSAFMTFKAIVGVTTLVTQGIVGLTIAFNAMKLAMLTNPFTAIIAGAVGLGVALVTLYKTNESFRNAVTSAWEAISNVFSGSIEKIKSVGSAFQELFTSGDPTQLIEKFAGFIPTIIGFLVGGIPQLILTGMSLLTSISDGMGLSIPELIQKIIDIVIGIINTFVAELPKFLTIGIEILMALIDGLIQALPQIIDVIIKIVLTLVDTIIQNLPKIIDAGMKILMALIDGIIKILPKLIETAIKLIMKIAETLIQNLPKIIESGVKILKALIDGIMKILPQLIETAIKLIMKIVETLIQNLPKIIEAGIKILKALIEGIIKILPELIATGLKLILTLVGELIKNLPKILEAGVKLIAELIKGIISMAKNLGSTITKDIIPQIVNTLKKVDLLQVGKSIIGSLIKGIGSMASSVVKTVGDIAGSIWDGFTGLFSGGPSSGNGGGKGRSGRALIATPSNGADEDVNTSTALGLKRGAISLNKATSKHLNIPKYSLDSMISTSGKGTSKSLRTSQITKQIISSKDNRKINLDLYMNNYLDGRELSGGMHMYVTEDQKRVEERKKLFKSRG</sequence>
<reference evidence="5 6" key="1">
    <citation type="submission" date="2017-09" db="EMBL/GenBank/DDBJ databases">
        <title>Large-scale bioinformatics analysis of Bacillus genomes uncovers conserved roles of natural products in bacterial physiology.</title>
        <authorList>
            <consortium name="Agbiome Team Llc"/>
            <person name="Bleich R.M."/>
            <person name="Grubbs K.J."/>
            <person name="Santa Maria K.C."/>
            <person name="Allen S.E."/>
            <person name="Farag S."/>
            <person name="Shank E.A."/>
            <person name="Bowers A."/>
        </authorList>
    </citation>
    <scope>NUCLEOTIDE SEQUENCE [LARGE SCALE GENOMIC DNA]</scope>
    <source>
        <strain evidence="5 6">AFS060282</strain>
    </source>
</reference>